<proteinExistence type="inferred from homology"/>
<evidence type="ECO:0000313" key="7">
    <source>
        <dbReference type="WBParaSite" id="EVEC_0000404201-mRNA-1"/>
    </source>
</evidence>
<evidence type="ECO:0000313" key="5">
    <source>
        <dbReference type="EMBL" id="VDD88607.1"/>
    </source>
</evidence>
<dbReference type="GO" id="GO:0005634">
    <property type="term" value="C:nucleus"/>
    <property type="evidence" value="ECO:0007669"/>
    <property type="project" value="UniProtKB-SubCell"/>
</dbReference>
<evidence type="ECO:0000256" key="2">
    <source>
        <dbReference type="ARBA" id="ARBA00007925"/>
    </source>
</evidence>
<gene>
    <name evidence="5" type="ORF">EVEC_LOCUS3750</name>
</gene>
<dbReference type="OrthoDB" id="329666at2759"/>
<reference evidence="5 6" key="2">
    <citation type="submission" date="2018-10" db="EMBL/GenBank/DDBJ databases">
        <authorList>
            <consortium name="Pathogen Informatics"/>
        </authorList>
    </citation>
    <scope>NUCLEOTIDE SEQUENCE [LARGE SCALE GENOMIC DNA]</scope>
</reference>
<dbReference type="GO" id="GO:0003682">
    <property type="term" value="F:chromatin binding"/>
    <property type="evidence" value="ECO:0007669"/>
    <property type="project" value="TreeGrafter"/>
</dbReference>
<dbReference type="GO" id="GO:0006261">
    <property type="term" value="P:DNA-templated DNA replication"/>
    <property type="evidence" value="ECO:0007669"/>
    <property type="project" value="TreeGrafter"/>
</dbReference>
<dbReference type="AlphaFoldDB" id="A0A0N4V233"/>
<dbReference type="EMBL" id="UXUI01007673">
    <property type="protein sequence ID" value="VDD88607.1"/>
    <property type="molecule type" value="Genomic_DNA"/>
</dbReference>
<dbReference type="Pfam" id="PF09739">
    <property type="entry name" value="MCM_bind"/>
    <property type="match status" value="2"/>
</dbReference>
<dbReference type="InterPro" id="IPR019140">
    <property type="entry name" value="MCM_complex-bd"/>
</dbReference>
<evidence type="ECO:0000313" key="6">
    <source>
        <dbReference type="Proteomes" id="UP000274131"/>
    </source>
</evidence>
<keyword evidence="6" id="KW-1185">Reference proteome</keyword>
<keyword evidence="4" id="KW-0539">Nucleus</keyword>
<name>A0A0N4V233_ENTVE</name>
<dbReference type="STRING" id="51028.A0A0N4V233"/>
<accession>A0A0N4V233</accession>
<comment type="subcellular location">
    <subcellularLocation>
        <location evidence="1">Nucleus</location>
    </subcellularLocation>
</comment>
<protein>
    <recommendedName>
        <fullName evidence="3">Mini-chromosome maintenance complex-binding protein</fullName>
    </recommendedName>
</protein>
<comment type="similarity">
    <text evidence="2">Belongs to the MCMBP family.</text>
</comment>
<evidence type="ECO:0000256" key="4">
    <source>
        <dbReference type="ARBA" id="ARBA00023242"/>
    </source>
</evidence>
<dbReference type="PANTHER" id="PTHR13489">
    <property type="entry name" value="MINI-CHROMOSOME MAINTENANCE COMPLEX-BINDING PROTEIN"/>
    <property type="match status" value="1"/>
</dbReference>
<evidence type="ECO:0000256" key="3">
    <source>
        <dbReference type="ARBA" id="ARBA00015405"/>
    </source>
</evidence>
<dbReference type="WBParaSite" id="EVEC_0000404201-mRNA-1">
    <property type="protein sequence ID" value="EVEC_0000404201-mRNA-1"/>
    <property type="gene ID" value="EVEC_0000404201"/>
</dbReference>
<sequence>MAEIGNVSIEQMRTRLRASENIHNIIDDLFAERIDEYMEDPKKMLEILKEVILPFRKVDSLPDIKTCKSLNLTDADITDGELVRVRCMLKETKGFEVYPMSSKVTGDETKKVSCGLFRSLFDALDDERVKLGTRYIYGIGPVPGASTWYNESFYDVAVTADGTGDCSPSASGGKQKEWRMIAKFLDESSSELKPNHVFDLFGVLDMKEFYEEGTSENSAVYFRSFHVIASEAVVDHKVLNQTFPLISDSNPQALSVVKKSLSLLLGDTSAADYLCCHLISKTYIRAVGNPVCSMAMNIVNVTDTASIIRHIKLLMPKVIVYEVTAEALATDSLIPKMNYDTDVLEDGILQFSSGTVFVIDETKFSRSCLSSVPANKRAILNKNLTVLERLVKQQVFEYDYTHPFNIDSDVNILVLSKNPSCLKLGLPFTLAIPPQFCDGVDPASILQDERTLKECRHTLQVCRNNVEHITLPQGIDKEMTELFVKNRGSGASVEDACNQLHNLLIVTRLLAALDFKFEVDLSHLKEAKDMEEKRVNTLKEFLSKNEEKT</sequence>
<evidence type="ECO:0000256" key="1">
    <source>
        <dbReference type="ARBA" id="ARBA00004123"/>
    </source>
</evidence>
<dbReference type="Proteomes" id="UP000274131">
    <property type="component" value="Unassembled WGS sequence"/>
</dbReference>
<reference evidence="7" key="1">
    <citation type="submission" date="2017-02" db="UniProtKB">
        <authorList>
            <consortium name="WormBaseParasite"/>
        </authorList>
    </citation>
    <scope>IDENTIFICATION</scope>
</reference>
<organism evidence="7">
    <name type="scientific">Enterobius vermicularis</name>
    <name type="common">Human pinworm</name>
    <dbReference type="NCBI Taxonomy" id="51028"/>
    <lineage>
        <taxon>Eukaryota</taxon>
        <taxon>Metazoa</taxon>
        <taxon>Ecdysozoa</taxon>
        <taxon>Nematoda</taxon>
        <taxon>Chromadorea</taxon>
        <taxon>Rhabditida</taxon>
        <taxon>Spirurina</taxon>
        <taxon>Oxyuridomorpha</taxon>
        <taxon>Oxyuroidea</taxon>
        <taxon>Oxyuridae</taxon>
        <taxon>Enterobius</taxon>
    </lineage>
</organism>
<dbReference type="PANTHER" id="PTHR13489:SF0">
    <property type="entry name" value="MINI-CHROMOSOME MAINTENANCE COMPLEX-BINDING PROTEIN"/>
    <property type="match status" value="1"/>
</dbReference>